<dbReference type="Proteomes" id="UP000800097">
    <property type="component" value="Unassembled WGS sequence"/>
</dbReference>
<proteinExistence type="predicted"/>
<keyword evidence="2" id="KW-0812">Transmembrane</keyword>
<feature type="transmembrane region" description="Helical" evidence="2">
    <location>
        <begin position="12"/>
        <end position="32"/>
    </location>
</feature>
<sequence length="296" mass="31222">MVKGLTAAISAGFRTVVVILAIVGAGLGGWALHIIDDAGIRGGTILEMSRLDEESEKKWQEFLSSIVGSNARIWVTLTANVIVVFIGTFSILSQRAKRLTVSQSILLSLDVGAKISATAALVASLSLVLIVAPFCKTIESSPPPELTATALLCYVSKGSLIQAGVSWILITTTSMITLVGIYRRLREKKSCSFEPTASALGMGGGYQAVAPALPRTTIPTIYDPAKPLPETYAKISTAPKHTSSVAASASGKRDSVISESSTVVEGEISGPLNLEKPDMVKQMRPARPWSDAPRKG</sequence>
<dbReference type="GeneID" id="54552060"/>
<evidence type="ECO:0000313" key="3">
    <source>
        <dbReference type="EMBL" id="KAF2273897.1"/>
    </source>
</evidence>
<keyword evidence="2" id="KW-1133">Transmembrane helix</keyword>
<gene>
    <name evidence="3" type="ORF">EI97DRAFT_435543</name>
</gene>
<protein>
    <submittedName>
        <fullName evidence="3">Uncharacterized protein</fullName>
    </submittedName>
</protein>
<keyword evidence="4" id="KW-1185">Reference proteome</keyword>
<feature type="transmembrane region" description="Helical" evidence="2">
    <location>
        <begin position="160"/>
        <end position="182"/>
    </location>
</feature>
<name>A0A6A6JCA3_WESOR</name>
<evidence type="ECO:0000256" key="1">
    <source>
        <dbReference type="SAM" id="MobiDB-lite"/>
    </source>
</evidence>
<organism evidence="3 4">
    <name type="scientific">Westerdykella ornata</name>
    <dbReference type="NCBI Taxonomy" id="318751"/>
    <lineage>
        <taxon>Eukaryota</taxon>
        <taxon>Fungi</taxon>
        <taxon>Dikarya</taxon>
        <taxon>Ascomycota</taxon>
        <taxon>Pezizomycotina</taxon>
        <taxon>Dothideomycetes</taxon>
        <taxon>Pleosporomycetidae</taxon>
        <taxon>Pleosporales</taxon>
        <taxon>Sporormiaceae</taxon>
        <taxon>Westerdykella</taxon>
    </lineage>
</organism>
<feature type="region of interest" description="Disordered" evidence="1">
    <location>
        <begin position="243"/>
        <end position="296"/>
    </location>
</feature>
<dbReference type="EMBL" id="ML986506">
    <property type="protein sequence ID" value="KAF2273897.1"/>
    <property type="molecule type" value="Genomic_DNA"/>
</dbReference>
<feature type="transmembrane region" description="Helical" evidence="2">
    <location>
        <begin position="113"/>
        <end position="134"/>
    </location>
</feature>
<dbReference type="OrthoDB" id="3779192at2759"/>
<reference evidence="3" key="1">
    <citation type="journal article" date="2020" name="Stud. Mycol.">
        <title>101 Dothideomycetes genomes: a test case for predicting lifestyles and emergence of pathogens.</title>
        <authorList>
            <person name="Haridas S."/>
            <person name="Albert R."/>
            <person name="Binder M."/>
            <person name="Bloem J."/>
            <person name="Labutti K."/>
            <person name="Salamov A."/>
            <person name="Andreopoulos B."/>
            <person name="Baker S."/>
            <person name="Barry K."/>
            <person name="Bills G."/>
            <person name="Bluhm B."/>
            <person name="Cannon C."/>
            <person name="Castanera R."/>
            <person name="Culley D."/>
            <person name="Daum C."/>
            <person name="Ezra D."/>
            <person name="Gonzalez J."/>
            <person name="Henrissat B."/>
            <person name="Kuo A."/>
            <person name="Liang C."/>
            <person name="Lipzen A."/>
            <person name="Lutzoni F."/>
            <person name="Magnuson J."/>
            <person name="Mondo S."/>
            <person name="Nolan M."/>
            <person name="Ohm R."/>
            <person name="Pangilinan J."/>
            <person name="Park H.-J."/>
            <person name="Ramirez L."/>
            <person name="Alfaro M."/>
            <person name="Sun H."/>
            <person name="Tritt A."/>
            <person name="Yoshinaga Y."/>
            <person name="Zwiers L.-H."/>
            <person name="Turgeon B."/>
            <person name="Goodwin S."/>
            <person name="Spatafora J."/>
            <person name="Crous P."/>
            <person name="Grigoriev I."/>
        </authorList>
    </citation>
    <scope>NUCLEOTIDE SEQUENCE</scope>
    <source>
        <strain evidence="3">CBS 379.55</strain>
    </source>
</reference>
<evidence type="ECO:0000256" key="2">
    <source>
        <dbReference type="SAM" id="Phobius"/>
    </source>
</evidence>
<dbReference type="RefSeq" id="XP_033651436.1">
    <property type="nucleotide sequence ID" value="XM_033798885.1"/>
</dbReference>
<accession>A0A6A6JCA3</accession>
<dbReference type="AlphaFoldDB" id="A0A6A6JCA3"/>
<feature type="transmembrane region" description="Helical" evidence="2">
    <location>
        <begin position="73"/>
        <end position="92"/>
    </location>
</feature>
<evidence type="ECO:0000313" key="4">
    <source>
        <dbReference type="Proteomes" id="UP000800097"/>
    </source>
</evidence>
<keyword evidence="2" id="KW-0472">Membrane</keyword>